<organism evidence="3">
    <name type="scientific">Camponotus floridanus</name>
    <name type="common">Florida carpenter ant</name>
    <dbReference type="NCBI Taxonomy" id="104421"/>
    <lineage>
        <taxon>Eukaryota</taxon>
        <taxon>Metazoa</taxon>
        <taxon>Ecdysozoa</taxon>
        <taxon>Arthropoda</taxon>
        <taxon>Hexapoda</taxon>
        <taxon>Insecta</taxon>
        <taxon>Pterygota</taxon>
        <taxon>Neoptera</taxon>
        <taxon>Endopterygota</taxon>
        <taxon>Hymenoptera</taxon>
        <taxon>Apocrita</taxon>
        <taxon>Aculeata</taxon>
        <taxon>Formicoidea</taxon>
        <taxon>Formicidae</taxon>
        <taxon>Formicinae</taxon>
        <taxon>Camponotus</taxon>
    </lineage>
</organism>
<keyword evidence="3" id="KW-1185">Reference proteome</keyword>
<feature type="non-terminal residue" evidence="2">
    <location>
        <position position="66"/>
    </location>
</feature>
<accession>E2A6T3</accession>
<dbReference type="Proteomes" id="UP000000311">
    <property type="component" value="Unassembled WGS sequence"/>
</dbReference>
<dbReference type="Gene3D" id="2.30.110.10">
    <property type="entry name" value="Electron Transport, Fmn-binding Protein, Chain A"/>
    <property type="match status" value="1"/>
</dbReference>
<dbReference type="InterPro" id="IPR055343">
    <property type="entry name" value="CREG_beta-barrel"/>
</dbReference>
<gene>
    <name evidence="2" type="ORF">EAG_05475</name>
</gene>
<evidence type="ECO:0000259" key="1">
    <source>
        <dbReference type="Pfam" id="PF13883"/>
    </source>
</evidence>
<proteinExistence type="predicted"/>
<reference evidence="2 3" key="1">
    <citation type="journal article" date="2010" name="Science">
        <title>Genomic comparison of the ants Camponotus floridanus and Harpegnathos saltator.</title>
        <authorList>
            <person name="Bonasio R."/>
            <person name="Zhang G."/>
            <person name="Ye C."/>
            <person name="Mutti N.S."/>
            <person name="Fang X."/>
            <person name="Qin N."/>
            <person name="Donahue G."/>
            <person name="Yang P."/>
            <person name="Li Q."/>
            <person name="Li C."/>
            <person name="Zhang P."/>
            <person name="Huang Z."/>
            <person name="Berger S.L."/>
            <person name="Reinberg D."/>
            <person name="Wang J."/>
            <person name="Liebig J."/>
        </authorList>
    </citation>
    <scope>NUCLEOTIDE SEQUENCE [LARGE SCALE GENOMIC DNA]</scope>
    <source>
        <strain evidence="3">C129</strain>
    </source>
</reference>
<dbReference type="AlphaFoldDB" id="E2A6T3"/>
<name>E2A6T3_CAMFO</name>
<dbReference type="Pfam" id="PF13883">
    <property type="entry name" value="CREG_beta-barrel"/>
    <property type="match status" value="1"/>
</dbReference>
<feature type="non-terminal residue" evidence="2">
    <location>
        <position position="1"/>
    </location>
</feature>
<evidence type="ECO:0000313" key="3">
    <source>
        <dbReference type="Proteomes" id="UP000000311"/>
    </source>
</evidence>
<evidence type="ECO:0000313" key="2">
    <source>
        <dbReference type="EMBL" id="EFN70858.1"/>
    </source>
</evidence>
<dbReference type="EMBL" id="GL437198">
    <property type="protein sequence ID" value="EFN70858.1"/>
    <property type="molecule type" value="Genomic_DNA"/>
</dbReference>
<sequence length="66" mass="7310">FYVLSADYAAVATISIHKDTDTYPFANLFSISDGPIGNGTGIPYMYLIPLHYTSENLDVSKHRTLI</sequence>
<dbReference type="InterPro" id="IPR012349">
    <property type="entry name" value="Split_barrel_FMN-bd"/>
</dbReference>
<dbReference type="SUPFAM" id="SSF50475">
    <property type="entry name" value="FMN-binding split barrel"/>
    <property type="match status" value="1"/>
</dbReference>
<feature type="domain" description="CREG-like beta-barrel" evidence="1">
    <location>
        <begin position="5"/>
        <end position="64"/>
    </location>
</feature>
<dbReference type="OrthoDB" id="46836at2759"/>
<protein>
    <submittedName>
        <fullName evidence="2">Protein CREG1</fullName>
    </submittedName>
</protein>
<dbReference type="InParanoid" id="E2A6T3"/>